<dbReference type="Gene3D" id="3.40.630.30">
    <property type="match status" value="2"/>
</dbReference>
<feature type="domain" description="N-acetyltransferase" evidence="1">
    <location>
        <begin position="150"/>
        <end position="296"/>
    </location>
</feature>
<accession>A0AA95JD83</accession>
<dbReference type="EMBL" id="CP119317">
    <property type="protein sequence ID" value="WEK54697.1"/>
    <property type="molecule type" value="Genomic_DNA"/>
</dbReference>
<dbReference type="CDD" id="cd04301">
    <property type="entry name" value="NAT_SF"/>
    <property type="match status" value="2"/>
</dbReference>
<proteinExistence type="predicted"/>
<evidence type="ECO:0000313" key="2">
    <source>
        <dbReference type="EMBL" id="WEK54697.1"/>
    </source>
</evidence>
<dbReference type="Pfam" id="PF00583">
    <property type="entry name" value="Acetyltransf_1"/>
    <property type="match status" value="2"/>
</dbReference>
<keyword evidence="3" id="KW-1185">Reference proteome</keyword>
<evidence type="ECO:0000313" key="3">
    <source>
        <dbReference type="Proteomes" id="UP001178662"/>
    </source>
</evidence>
<gene>
    <name evidence="2" type="ORF">P0Y55_01055</name>
</gene>
<sequence>MFHRIKLNSDNGSRFQSLMFQNVYHRLNVRDQTGSIIAYGVEVDPIGSGASRIPVGAIVAYLDLKSNVAEVLSLFITEPYRKQGLATALAHEVERDLQSTSCHSLRFVYYAGKQNTAALEQFLSTRGWTTPVTEALIYHVDERIAQAAWLRERPLPARATFFPWSELSATDEQLLRSQEGTLYERFLSPFKSVGALASNSIGLRVEDHVVGWAINYQLSASQILYDCIYVHPDYQHSGVAFQLLSHSIRLQLDQHIPKALFTVNTTSHGMFTLAGRRLRPYAERISEKRVAYKTIRAEE</sequence>
<dbReference type="InterPro" id="IPR000182">
    <property type="entry name" value="GNAT_dom"/>
</dbReference>
<reference evidence="2" key="1">
    <citation type="submission" date="2023-03" db="EMBL/GenBank/DDBJ databases">
        <title>Andean soil-derived lignocellulolytic bacterial consortium as a source of novel taxa and putative plastic-active enzymes.</title>
        <authorList>
            <person name="Diaz-Garcia L."/>
            <person name="Chuvochina M."/>
            <person name="Feuerriegel G."/>
            <person name="Bunk B."/>
            <person name="Sproer C."/>
            <person name="Streit W.R."/>
            <person name="Rodriguez L.M."/>
            <person name="Overmann J."/>
            <person name="Jimenez D.J."/>
        </authorList>
    </citation>
    <scope>NUCLEOTIDE SEQUENCE</scope>
    <source>
        <strain evidence="2">MAG 2441</strain>
    </source>
</reference>
<name>A0AA95JD83_9BACL</name>
<dbReference type="SUPFAM" id="SSF55729">
    <property type="entry name" value="Acyl-CoA N-acyltransferases (Nat)"/>
    <property type="match status" value="2"/>
</dbReference>
<dbReference type="InterPro" id="IPR016181">
    <property type="entry name" value="Acyl_CoA_acyltransferase"/>
</dbReference>
<protein>
    <submittedName>
        <fullName evidence="2">GNAT family N-acetyltransferase</fullName>
    </submittedName>
</protein>
<feature type="domain" description="N-acetyltransferase" evidence="1">
    <location>
        <begin position="54"/>
        <end position="156"/>
    </location>
</feature>
<dbReference type="GO" id="GO:0016747">
    <property type="term" value="F:acyltransferase activity, transferring groups other than amino-acyl groups"/>
    <property type="evidence" value="ECO:0007669"/>
    <property type="project" value="InterPro"/>
</dbReference>
<dbReference type="AlphaFoldDB" id="A0AA95JD83"/>
<evidence type="ECO:0000259" key="1">
    <source>
        <dbReference type="PROSITE" id="PS51186"/>
    </source>
</evidence>
<organism evidence="2 3">
    <name type="scientific">Candidatus Cohnella colombiensis</name>
    <dbReference type="NCBI Taxonomy" id="3121368"/>
    <lineage>
        <taxon>Bacteria</taxon>
        <taxon>Bacillati</taxon>
        <taxon>Bacillota</taxon>
        <taxon>Bacilli</taxon>
        <taxon>Bacillales</taxon>
        <taxon>Paenibacillaceae</taxon>
        <taxon>Cohnella</taxon>
    </lineage>
</organism>
<dbReference type="Proteomes" id="UP001178662">
    <property type="component" value="Chromosome"/>
</dbReference>
<dbReference type="PROSITE" id="PS51186">
    <property type="entry name" value="GNAT"/>
    <property type="match status" value="2"/>
</dbReference>